<reference evidence="2" key="1">
    <citation type="submission" date="2021-11" db="EMBL/GenBank/DDBJ databases">
        <title>Description of a new species Pelosinus isolated from the bottom sediments of Lake Baikal.</title>
        <authorList>
            <person name="Zakharyuk A."/>
        </authorList>
    </citation>
    <scope>NUCLEOTIDE SEQUENCE</scope>
    <source>
        <strain evidence="2">Bkl1</strain>
    </source>
</reference>
<gene>
    <name evidence="2" type="ORF">LMF89_02865</name>
</gene>
<evidence type="ECO:0000313" key="2">
    <source>
        <dbReference type="EMBL" id="MCC5464306.1"/>
    </source>
</evidence>
<dbReference type="Pfam" id="PF09989">
    <property type="entry name" value="DUF2229"/>
    <property type="match status" value="1"/>
</dbReference>
<comment type="caution">
    <text evidence="2">The sequence shown here is derived from an EMBL/GenBank/DDBJ whole genome shotgun (WGS) entry which is preliminary data.</text>
</comment>
<evidence type="ECO:0000259" key="1">
    <source>
        <dbReference type="Pfam" id="PF09989"/>
    </source>
</evidence>
<feature type="domain" description="DUF2229" evidence="1">
    <location>
        <begin position="12"/>
        <end position="70"/>
    </location>
</feature>
<name>A0ABS8HNU3_9FIRM</name>
<organism evidence="2 3">
    <name type="scientific">Pelosinus baikalensis</name>
    <dbReference type="NCBI Taxonomy" id="2892015"/>
    <lineage>
        <taxon>Bacteria</taxon>
        <taxon>Bacillati</taxon>
        <taxon>Bacillota</taxon>
        <taxon>Negativicutes</taxon>
        <taxon>Selenomonadales</taxon>
        <taxon>Sporomusaceae</taxon>
        <taxon>Pelosinus</taxon>
    </lineage>
</organism>
<proteinExistence type="predicted"/>
<dbReference type="RefSeq" id="WP_229533802.1">
    <property type="nucleotide sequence ID" value="NZ_JAJHJB010000002.1"/>
</dbReference>
<dbReference type="PANTHER" id="PTHR32329:SF2">
    <property type="entry name" value="BIFUNCTIONAL PROTEIN [INCLUDES 2-HYDROXYACYL-COA DEHYDRATASE (N-TER) AND ITS ACTIVATOR DOMAIN (C_TERM)"/>
    <property type="match status" value="1"/>
</dbReference>
<dbReference type="EMBL" id="JAJHJB010000002">
    <property type="protein sequence ID" value="MCC5464306.1"/>
    <property type="molecule type" value="Genomic_DNA"/>
</dbReference>
<dbReference type="PANTHER" id="PTHR32329">
    <property type="entry name" value="BIFUNCTIONAL PROTEIN [INCLUDES 2-HYDROXYACYL-COA DEHYDRATASE (N-TER) AND ITS ACTIVATOR DOMAIN (C_TERM)-RELATED"/>
    <property type="match status" value="1"/>
</dbReference>
<dbReference type="Proteomes" id="UP001165492">
    <property type="component" value="Unassembled WGS sequence"/>
</dbReference>
<protein>
    <recommendedName>
        <fullName evidence="1">DUF2229 domain-containing protein</fullName>
    </recommendedName>
</protein>
<dbReference type="Gene3D" id="3.40.50.11900">
    <property type="match status" value="1"/>
</dbReference>
<accession>A0ABS8HNU3</accession>
<sequence length="360" mass="40616">MIITFPHMGDMSIALKALFTGLGRQVLLAPPISKRTLELGMKYSPETACLPFKVNLGNFIEALEQGANTIVTCGGVGPCRLGYYAEIQKGILLNLGFNFDMIVVEPDIIDIVKQLHRVAFKRNFWEVYLAFRLALAKIHAMDSIQRKANIIRPREISAGESDLIWRKAVDVIDAAENLSILRTAWQKAESELGRVKLKSGVRPLRIGVVGEIYVMLEPSINQNLDWRLGNMGVEVYKTMYLSDYINGHLFRKREYLEKFKYLADLAHPYLGHYVGGHGIKSIAHTIDMGQENYDGIIHMFPFTCMPEIVAKNILPKVSNDVDIPVLSLSFDEQSGEAGIVTRLEAFVDLLKYRRLKHHLA</sequence>
<dbReference type="InterPro" id="IPR051805">
    <property type="entry name" value="Dehydratase_Activator_Redct"/>
</dbReference>
<evidence type="ECO:0000313" key="3">
    <source>
        <dbReference type="Proteomes" id="UP001165492"/>
    </source>
</evidence>
<keyword evidence="3" id="KW-1185">Reference proteome</keyword>
<dbReference type="InterPro" id="IPR018709">
    <property type="entry name" value="CoA_activase_DUF2229"/>
</dbReference>